<accession>A0A0F6RG17</accession>
<keyword evidence="1" id="KW-0472">Membrane</keyword>
<feature type="transmembrane region" description="Helical" evidence="1">
    <location>
        <begin position="21"/>
        <end position="39"/>
    </location>
</feature>
<dbReference type="AlphaFoldDB" id="A0A0F6RG17"/>
<sequence length="153" mass="16251">MTTQVRKNVMDMFIDGARRGFTIATTNLLPNVVMAFVIIQALKITGLLDWVGHICQPIMAFWGLPGEAATVLLASLMSMGGAVGVSASLLTAGALNGHDVTVLLPAIYLMGNPVQNVGRCLGTAEVNAKYYPHIIAVCAINALLSIWVMQIIV</sequence>
<name>A0A0F6RG17_CITAM</name>
<dbReference type="NCBIfam" id="NF007811">
    <property type="entry name" value="PRK10519.1"/>
    <property type="match status" value="1"/>
</dbReference>
<proteinExistence type="predicted"/>
<dbReference type="PANTHER" id="PTHR35793:SF2">
    <property type="entry name" value="INNER MEMBRANE PROTEIN YJIG"/>
    <property type="match status" value="1"/>
</dbReference>
<dbReference type="InterPro" id="IPR052549">
    <property type="entry name" value="SpmB"/>
</dbReference>
<dbReference type="EMBL" id="CP011132">
    <property type="protein sequence ID" value="AKE59890.1"/>
    <property type="molecule type" value="Genomic_DNA"/>
</dbReference>
<evidence type="ECO:0000259" key="2">
    <source>
        <dbReference type="Pfam" id="PF07670"/>
    </source>
</evidence>
<dbReference type="HOGENOM" id="CLU_120911_0_0_6"/>
<keyword evidence="1" id="KW-0812">Transmembrane</keyword>
<keyword evidence="1" id="KW-1133">Transmembrane helix</keyword>
<dbReference type="OrthoDB" id="5339503at2"/>
<gene>
    <name evidence="3" type="ORF">F384_15650</name>
</gene>
<dbReference type="RefSeq" id="WP_046486764.1">
    <property type="nucleotide sequence ID" value="NZ_CP011132.1"/>
</dbReference>
<dbReference type="GO" id="GO:0005886">
    <property type="term" value="C:plasma membrane"/>
    <property type="evidence" value="ECO:0007669"/>
    <property type="project" value="TreeGrafter"/>
</dbReference>
<protein>
    <recommendedName>
        <fullName evidence="2">Nucleoside transporter/FeoB GTPase Gate domain-containing protein</fullName>
    </recommendedName>
</protein>
<reference evidence="3 4" key="1">
    <citation type="journal article" date="2013" name="Appl. Microbiol. Biotechnol.">
        <title>Glycerol assimilation and production of 1,3-propanediol by Citrobacter amalonaticus Y19.</title>
        <authorList>
            <person name="Ainala S.K."/>
            <person name="Ashok S."/>
            <person name="Ko Y."/>
            <person name="Park S."/>
        </authorList>
    </citation>
    <scope>NUCLEOTIDE SEQUENCE [LARGE SCALE GENOMIC DNA]</scope>
    <source>
        <strain evidence="3 4">Y19</strain>
    </source>
</reference>
<organism evidence="3 4">
    <name type="scientific">Citrobacter amalonaticus Y19</name>
    <dbReference type="NCBI Taxonomy" id="1261127"/>
    <lineage>
        <taxon>Bacteria</taxon>
        <taxon>Pseudomonadati</taxon>
        <taxon>Pseudomonadota</taxon>
        <taxon>Gammaproteobacteria</taxon>
        <taxon>Enterobacterales</taxon>
        <taxon>Enterobacteriaceae</taxon>
        <taxon>Citrobacter</taxon>
    </lineage>
</organism>
<dbReference type="Proteomes" id="UP000034085">
    <property type="component" value="Chromosome"/>
</dbReference>
<dbReference type="InterPro" id="IPR011642">
    <property type="entry name" value="Gate_dom"/>
</dbReference>
<dbReference type="Pfam" id="PF07670">
    <property type="entry name" value="Gate"/>
    <property type="match status" value="1"/>
</dbReference>
<dbReference type="KEGG" id="cama:F384_15650"/>
<dbReference type="PANTHER" id="PTHR35793">
    <property type="entry name" value="INNER MEMBRANE PROTEIN YJIG"/>
    <property type="match status" value="1"/>
</dbReference>
<evidence type="ECO:0000256" key="1">
    <source>
        <dbReference type="SAM" id="Phobius"/>
    </source>
</evidence>
<feature type="domain" description="Nucleoside transporter/FeoB GTPase Gate" evidence="2">
    <location>
        <begin position="27"/>
        <end position="104"/>
    </location>
</feature>
<dbReference type="PATRIC" id="fig|1261127.3.peg.3273"/>
<feature type="transmembrane region" description="Helical" evidence="1">
    <location>
        <begin position="130"/>
        <end position="152"/>
    </location>
</feature>
<evidence type="ECO:0000313" key="3">
    <source>
        <dbReference type="EMBL" id="AKE59890.1"/>
    </source>
</evidence>
<evidence type="ECO:0000313" key="4">
    <source>
        <dbReference type="Proteomes" id="UP000034085"/>
    </source>
</evidence>